<name>A0A0A2KND6_PENIT</name>
<dbReference type="AlphaFoldDB" id="A0A0A2KND6"/>
<accession>A0A0A2KND6</accession>
<comment type="caution">
    <text evidence="1">The sequence shown here is derived from an EMBL/GenBank/DDBJ whole genome shotgun (WGS) entry which is preliminary data.</text>
</comment>
<dbReference type="Proteomes" id="UP000030104">
    <property type="component" value="Unassembled WGS sequence"/>
</dbReference>
<organism evidence="1 2">
    <name type="scientific">Penicillium italicum</name>
    <name type="common">Blue mold</name>
    <dbReference type="NCBI Taxonomy" id="40296"/>
    <lineage>
        <taxon>Eukaryota</taxon>
        <taxon>Fungi</taxon>
        <taxon>Dikarya</taxon>
        <taxon>Ascomycota</taxon>
        <taxon>Pezizomycotina</taxon>
        <taxon>Eurotiomycetes</taxon>
        <taxon>Eurotiomycetidae</taxon>
        <taxon>Eurotiales</taxon>
        <taxon>Aspergillaceae</taxon>
        <taxon>Penicillium</taxon>
    </lineage>
</organism>
<sequence length="116" mass="12428">MKPARRPLRIPSKTRIAVQTKNLRTRKKKSTIFNRHWFIDDSDGRNAAGYCVCAGHVESLHVSVATAPPGRPAAIVSLCQSHAIGSHCTSQWSQLIGDIGADLGGSVVTEGAYSTS</sequence>
<keyword evidence="2" id="KW-1185">Reference proteome</keyword>
<gene>
    <name evidence="1" type="ORF">PITC_095340</name>
</gene>
<reference evidence="1 2" key="1">
    <citation type="journal article" date="2015" name="Mol. Plant Microbe Interact.">
        <title>Genome, transcriptome, and functional analyses of Penicillium expansum provide new insights into secondary metabolism and pathogenicity.</title>
        <authorList>
            <person name="Ballester A.R."/>
            <person name="Marcet-Houben M."/>
            <person name="Levin E."/>
            <person name="Sela N."/>
            <person name="Selma-Lazaro C."/>
            <person name="Carmona L."/>
            <person name="Wisniewski M."/>
            <person name="Droby S."/>
            <person name="Gonzalez-Candelas L."/>
            <person name="Gabaldon T."/>
        </authorList>
    </citation>
    <scope>NUCLEOTIDE SEQUENCE [LARGE SCALE GENOMIC DNA]</scope>
    <source>
        <strain evidence="1 2">PHI-1</strain>
    </source>
</reference>
<evidence type="ECO:0000313" key="1">
    <source>
        <dbReference type="EMBL" id="KGO69352.1"/>
    </source>
</evidence>
<dbReference type="HOGENOM" id="CLU_2097647_0_0_1"/>
<dbReference type="EMBL" id="JQGA01001153">
    <property type="protein sequence ID" value="KGO69352.1"/>
    <property type="molecule type" value="Genomic_DNA"/>
</dbReference>
<proteinExistence type="predicted"/>
<evidence type="ECO:0000313" key="2">
    <source>
        <dbReference type="Proteomes" id="UP000030104"/>
    </source>
</evidence>
<protein>
    <submittedName>
        <fullName evidence="1">Uncharacterized protein</fullName>
    </submittedName>
</protein>